<organism evidence="2 3">
    <name type="scientific">Monoraphidium neglectum</name>
    <dbReference type="NCBI Taxonomy" id="145388"/>
    <lineage>
        <taxon>Eukaryota</taxon>
        <taxon>Viridiplantae</taxon>
        <taxon>Chlorophyta</taxon>
        <taxon>core chlorophytes</taxon>
        <taxon>Chlorophyceae</taxon>
        <taxon>CS clade</taxon>
        <taxon>Sphaeropleales</taxon>
        <taxon>Selenastraceae</taxon>
        <taxon>Monoraphidium</taxon>
    </lineage>
</organism>
<protein>
    <submittedName>
        <fullName evidence="2">Uncharacterized protein</fullName>
    </submittedName>
</protein>
<dbReference type="EMBL" id="KK101089">
    <property type="protein sequence ID" value="KIZ02247.1"/>
    <property type="molecule type" value="Genomic_DNA"/>
</dbReference>
<dbReference type="KEGG" id="mng:MNEG_5708"/>
<keyword evidence="1" id="KW-1133">Transmembrane helix</keyword>
<evidence type="ECO:0000256" key="1">
    <source>
        <dbReference type="SAM" id="Phobius"/>
    </source>
</evidence>
<dbReference type="GeneID" id="25738585"/>
<feature type="transmembrane region" description="Helical" evidence="1">
    <location>
        <begin position="15"/>
        <end position="33"/>
    </location>
</feature>
<keyword evidence="3" id="KW-1185">Reference proteome</keyword>
<keyword evidence="1" id="KW-0812">Transmembrane</keyword>
<dbReference type="Proteomes" id="UP000054498">
    <property type="component" value="Unassembled WGS sequence"/>
</dbReference>
<feature type="transmembrane region" description="Helical" evidence="1">
    <location>
        <begin position="54"/>
        <end position="73"/>
    </location>
</feature>
<reference evidence="2 3" key="1">
    <citation type="journal article" date="2013" name="BMC Genomics">
        <title>Reconstruction of the lipid metabolism for the microalga Monoraphidium neglectum from its genome sequence reveals characteristics suitable for biofuel production.</title>
        <authorList>
            <person name="Bogen C."/>
            <person name="Al-Dilaimi A."/>
            <person name="Albersmeier A."/>
            <person name="Wichmann J."/>
            <person name="Grundmann M."/>
            <person name="Rupp O."/>
            <person name="Lauersen K.J."/>
            <person name="Blifernez-Klassen O."/>
            <person name="Kalinowski J."/>
            <person name="Goesmann A."/>
            <person name="Mussgnug J.H."/>
            <person name="Kruse O."/>
        </authorList>
    </citation>
    <scope>NUCLEOTIDE SEQUENCE [LARGE SCALE GENOMIC DNA]</scope>
    <source>
        <strain evidence="2 3">SAG 48.87</strain>
    </source>
</reference>
<dbReference type="AlphaFoldDB" id="A0A0D2MP16"/>
<name>A0A0D2MP16_9CHLO</name>
<proteinExistence type="predicted"/>
<dbReference type="OrthoDB" id="538728at2759"/>
<evidence type="ECO:0000313" key="2">
    <source>
        <dbReference type="EMBL" id="KIZ02247.1"/>
    </source>
</evidence>
<accession>A0A0D2MP16</accession>
<evidence type="ECO:0000313" key="3">
    <source>
        <dbReference type="Proteomes" id="UP000054498"/>
    </source>
</evidence>
<sequence length="126" mass="12916">MKLSDVKCPFNSDTGTLAFTGVLGAAHAAALIISPKRINDKLLENSKDDKSLNAITRMGGAMAGAAAITAMALGQKGATMIGVAAIQGVETHNERTKKRIGWATTAIHGGVGAVCLWRGLKEGAGK</sequence>
<dbReference type="RefSeq" id="XP_013901266.1">
    <property type="nucleotide sequence ID" value="XM_014045812.1"/>
</dbReference>
<keyword evidence="1" id="KW-0472">Membrane</keyword>
<gene>
    <name evidence="2" type="ORF">MNEG_5708</name>
</gene>